<sequence>MIQRDDASPIPRPGGRTARVRADVLAAVERELAASGYDNLTIEMVAASSGVHRTTIYRRWGSVAGLLVDLLASGADDDWQPADTGSLEADLIRLNREVRDALAQQPSLTGAVIAASFRTAEAAEALTSFWQDRYVRSEVVVSRAIDRGEIPSDTDAQRLLIACTAPVYHQLVLLRQPMTRAAADRAAKDAAAAARAGVYVR</sequence>
<evidence type="ECO:0000256" key="4">
    <source>
        <dbReference type="PROSITE-ProRule" id="PRU00335"/>
    </source>
</evidence>
<dbReference type="InterPro" id="IPR011075">
    <property type="entry name" value="TetR_C"/>
</dbReference>
<feature type="DNA-binding region" description="H-T-H motif" evidence="4">
    <location>
        <begin position="41"/>
        <end position="60"/>
    </location>
</feature>
<dbReference type="PANTHER" id="PTHR30055">
    <property type="entry name" value="HTH-TYPE TRANSCRIPTIONAL REGULATOR RUTR"/>
    <property type="match status" value="1"/>
</dbReference>
<feature type="domain" description="HTH tetR-type" evidence="5">
    <location>
        <begin position="18"/>
        <end position="78"/>
    </location>
</feature>
<reference evidence="6 7" key="1">
    <citation type="submission" date="2019-03" db="EMBL/GenBank/DDBJ databases">
        <title>Genomic Encyclopedia of Type Strains, Phase III (KMG-III): the genomes of soil and plant-associated and newly described type strains.</title>
        <authorList>
            <person name="Whitman W."/>
        </authorList>
    </citation>
    <scope>NUCLEOTIDE SEQUENCE [LARGE SCALE GENOMIC DNA]</scope>
    <source>
        <strain evidence="6 7">VKM Ac-2575</strain>
    </source>
</reference>
<evidence type="ECO:0000259" key="5">
    <source>
        <dbReference type="PROSITE" id="PS50977"/>
    </source>
</evidence>
<organism evidence="6 7">
    <name type="scientific">Kribbella voronezhensis</name>
    <dbReference type="NCBI Taxonomy" id="2512212"/>
    <lineage>
        <taxon>Bacteria</taxon>
        <taxon>Bacillati</taxon>
        <taxon>Actinomycetota</taxon>
        <taxon>Actinomycetes</taxon>
        <taxon>Propionibacteriales</taxon>
        <taxon>Kribbellaceae</taxon>
        <taxon>Kribbella</taxon>
    </lineage>
</organism>
<dbReference type="PANTHER" id="PTHR30055:SF148">
    <property type="entry name" value="TETR-FAMILY TRANSCRIPTIONAL REGULATOR"/>
    <property type="match status" value="1"/>
</dbReference>
<dbReference type="InterPro" id="IPR009057">
    <property type="entry name" value="Homeodomain-like_sf"/>
</dbReference>
<evidence type="ECO:0000313" key="6">
    <source>
        <dbReference type="EMBL" id="TDU90008.1"/>
    </source>
</evidence>
<comment type="caution">
    <text evidence="6">The sequence shown here is derived from an EMBL/GenBank/DDBJ whole genome shotgun (WGS) entry which is preliminary data.</text>
</comment>
<keyword evidence="1" id="KW-0805">Transcription regulation</keyword>
<dbReference type="SUPFAM" id="SSF48498">
    <property type="entry name" value="Tetracyclin repressor-like, C-terminal domain"/>
    <property type="match status" value="1"/>
</dbReference>
<evidence type="ECO:0000256" key="2">
    <source>
        <dbReference type="ARBA" id="ARBA00023125"/>
    </source>
</evidence>
<keyword evidence="3" id="KW-0804">Transcription</keyword>
<keyword evidence="2 4" id="KW-0238">DNA-binding</keyword>
<dbReference type="AlphaFoldDB" id="A0A4R7TF12"/>
<dbReference type="Pfam" id="PF16859">
    <property type="entry name" value="TetR_C_11"/>
    <property type="match status" value="1"/>
</dbReference>
<dbReference type="EMBL" id="SOCE01000001">
    <property type="protein sequence ID" value="TDU90008.1"/>
    <property type="molecule type" value="Genomic_DNA"/>
</dbReference>
<dbReference type="OrthoDB" id="9796019at2"/>
<dbReference type="GO" id="GO:0003700">
    <property type="term" value="F:DNA-binding transcription factor activity"/>
    <property type="evidence" value="ECO:0007669"/>
    <property type="project" value="TreeGrafter"/>
</dbReference>
<dbReference type="Pfam" id="PF00440">
    <property type="entry name" value="TetR_N"/>
    <property type="match status" value="1"/>
</dbReference>
<evidence type="ECO:0000313" key="7">
    <source>
        <dbReference type="Proteomes" id="UP000295151"/>
    </source>
</evidence>
<protein>
    <submittedName>
        <fullName evidence="6">TetR family transcriptional regulator</fullName>
    </submittedName>
</protein>
<keyword evidence="7" id="KW-1185">Reference proteome</keyword>
<dbReference type="RefSeq" id="WP_133979988.1">
    <property type="nucleotide sequence ID" value="NZ_SOCE01000001.1"/>
</dbReference>
<accession>A0A4R7TF12</accession>
<proteinExistence type="predicted"/>
<dbReference type="InterPro" id="IPR001647">
    <property type="entry name" value="HTH_TetR"/>
</dbReference>
<dbReference type="Gene3D" id="1.10.10.60">
    <property type="entry name" value="Homeodomain-like"/>
    <property type="match status" value="1"/>
</dbReference>
<name>A0A4R7TF12_9ACTN</name>
<evidence type="ECO:0000256" key="3">
    <source>
        <dbReference type="ARBA" id="ARBA00023163"/>
    </source>
</evidence>
<dbReference type="PROSITE" id="PS50977">
    <property type="entry name" value="HTH_TETR_2"/>
    <property type="match status" value="1"/>
</dbReference>
<dbReference type="SUPFAM" id="SSF46689">
    <property type="entry name" value="Homeodomain-like"/>
    <property type="match status" value="1"/>
</dbReference>
<dbReference type="Proteomes" id="UP000295151">
    <property type="component" value="Unassembled WGS sequence"/>
</dbReference>
<gene>
    <name evidence="6" type="ORF">EV138_3590</name>
</gene>
<dbReference type="InterPro" id="IPR036271">
    <property type="entry name" value="Tet_transcr_reg_TetR-rel_C_sf"/>
</dbReference>
<dbReference type="GO" id="GO:0000976">
    <property type="term" value="F:transcription cis-regulatory region binding"/>
    <property type="evidence" value="ECO:0007669"/>
    <property type="project" value="TreeGrafter"/>
</dbReference>
<dbReference type="Gene3D" id="1.10.357.10">
    <property type="entry name" value="Tetracycline Repressor, domain 2"/>
    <property type="match status" value="1"/>
</dbReference>
<evidence type="ECO:0000256" key="1">
    <source>
        <dbReference type="ARBA" id="ARBA00023015"/>
    </source>
</evidence>
<dbReference type="InterPro" id="IPR050109">
    <property type="entry name" value="HTH-type_TetR-like_transc_reg"/>
</dbReference>